<name>A0ABR8UUN1_9MICC</name>
<dbReference type="PANTHER" id="PTHR32196">
    <property type="entry name" value="ABC TRANSPORTER PERMEASE PROTEIN YPHD-RELATED-RELATED"/>
    <property type="match status" value="1"/>
</dbReference>
<feature type="transmembrane region" description="Helical" evidence="7">
    <location>
        <begin position="125"/>
        <end position="148"/>
    </location>
</feature>
<evidence type="ECO:0000256" key="1">
    <source>
        <dbReference type="ARBA" id="ARBA00004651"/>
    </source>
</evidence>
<reference evidence="8 9" key="1">
    <citation type="submission" date="2020-08" db="EMBL/GenBank/DDBJ databases">
        <title>A Genomic Blueprint of the Chicken Gut Microbiome.</title>
        <authorList>
            <person name="Gilroy R."/>
            <person name="Ravi A."/>
            <person name="Getino M."/>
            <person name="Pursley I."/>
            <person name="Horton D.L."/>
            <person name="Alikhan N.-F."/>
            <person name="Baker D."/>
            <person name="Gharbi K."/>
            <person name="Hall N."/>
            <person name="Watson M."/>
            <person name="Adriaenssens E.M."/>
            <person name="Foster-Nyarko E."/>
            <person name="Jarju S."/>
            <person name="Secka A."/>
            <person name="Antonio M."/>
            <person name="Oren A."/>
            <person name="Chaudhuri R."/>
            <person name="La Ragione R.M."/>
            <person name="Hildebrand F."/>
            <person name="Pallen M.J."/>
        </authorList>
    </citation>
    <scope>NUCLEOTIDE SEQUENCE [LARGE SCALE GENOMIC DNA]</scope>
    <source>
        <strain evidence="8 9">Sa2CUA1</strain>
    </source>
</reference>
<feature type="transmembrane region" description="Helical" evidence="7">
    <location>
        <begin position="280"/>
        <end position="297"/>
    </location>
</feature>
<evidence type="ECO:0000256" key="4">
    <source>
        <dbReference type="ARBA" id="ARBA00022989"/>
    </source>
</evidence>
<feature type="region of interest" description="Disordered" evidence="6">
    <location>
        <begin position="1"/>
        <end position="23"/>
    </location>
</feature>
<dbReference type="Pfam" id="PF02653">
    <property type="entry name" value="BPD_transp_2"/>
    <property type="match status" value="1"/>
</dbReference>
<dbReference type="InterPro" id="IPR001851">
    <property type="entry name" value="ABC_transp_permease"/>
</dbReference>
<evidence type="ECO:0000256" key="7">
    <source>
        <dbReference type="SAM" id="Phobius"/>
    </source>
</evidence>
<sequence>MSTVNKAPAAPAGNPQPQPGGPGRIRSALAVSSPGLRVRFQTSLQQLMAFGSLIVLVILFGILNPRFLQPTNLSDILLSTVVIGLLALGATFVIVTGGIDLSVGTGMSLCSVMTGVVLTNLGMPLIFGVLGGILAGALMGAVNGFFVSYLKIPPFIATLAMMMVAQGLALVISGTKPIYFNDTPGFSALALGKPIPGLVVPNAVFIFFAAAVVAGIVLSRTLIGRYTFSIGSNEEATALSGINVRKWKLLIYTLAGSFTGLAGVIIAARLNSAQPGQGMGYELQAIAAVVIGGTSLVGGKGSIIGTVIGALIMSVMTNGLRVISVPQEWQNVAIGVVILIAVYLDMLRRKENTS</sequence>
<evidence type="ECO:0000256" key="5">
    <source>
        <dbReference type="ARBA" id="ARBA00023136"/>
    </source>
</evidence>
<feature type="transmembrane region" description="Helical" evidence="7">
    <location>
        <begin position="47"/>
        <end position="64"/>
    </location>
</feature>
<comment type="subcellular location">
    <subcellularLocation>
        <location evidence="1">Cell membrane</location>
        <topology evidence="1">Multi-pass membrane protein</topology>
    </subcellularLocation>
</comment>
<evidence type="ECO:0000256" key="3">
    <source>
        <dbReference type="ARBA" id="ARBA00022692"/>
    </source>
</evidence>
<keyword evidence="3 7" id="KW-0812">Transmembrane</keyword>
<keyword evidence="2" id="KW-1003">Cell membrane</keyword>
<keyword evidence="9" id="KW-1185">Reference proteome</keyword>
<accession>A0ABR8UUN1</accession>
<evidence type="ECO:0000256" key="6">
    <source>
        <dbReference type="SAM" id="MobiDB-lite"/>
    </source>
</evidence>
<protein>
    <submittedName>
        <fullName evidence="8">ABC transporter permease</fullName>
    </submittedName>
</protein>
<dbReference type="CDD" id="cd06579">
    <property type="entry name" value="TM_PBP1_transp_AraH_like"/>
    <property type="match status" value="1"/>
</dbReference>
<evidence type="ECO:0000256" key="2">
    <source>
        <dbReference type="ARBA" id="ARBA00022475"/>
    </source>
</evidence>
<gene>
    <name evidence="8" type="ORF">H9639_13110</name>
</gene>
<dbReference type="RefSeq" id="WP_191808529.1">
    <property type="nucleotide sequence ID" value="NZ_JACSQD010000006.1"/>
</dbReference>
<dbReference type="Proteomes" id="UP000609874">
    <property type="component" value="Unassembled WGS sequence"/>
</dbReference>
<feature type="transmembrane region" description="Helical" evidence="7">
    <location>
        <begin position="249"/>
        <end position="268"/>
    </location>
</feature>
<feature type="transmembrane region" description="Helical" evidence="7">
    <location>
        <begin position="155"/>
        <end position="175"/>
    </location>
</feature>
<proteinExistence type="predicted"/>
<keyword evidence="4 7" id="KW-1133">Transmembrane helix</keyword>
<feature type="transmembrane region" description="Helical" evidence="7">
    <location>
        <begin position="195"/>
        <end position="218"/>
    </location>
</feature>
<comment type="caution">
    <text evidence="8">The sequence shown here is derived from an EMBL/GenBank/DDBJ whole genome shotgun (WGS) entry which is preliminary data.</text>
</comment>
<evidence type="ECO:0000313" key="9">
    <source>
        <dbReference type="Proteomes" id="UP000609874"/>
    </source>
</evidence>
<feature type="transmembrane region" description="Helical" evidence="7">
    <location>
        <begin position="329"/>
        <end position="347"/>
    </location>
</feature>
<evidence type="ECO:0000313" key="8">
    <source>
        <dbReference type="EMBL" id="MBD7996238.1"/>
    </source>
</evidence>
<organism evidence="8 9">
    <name type="scientific">Arthrobacter gallicola</name>
    <dbReference type="NCBI Taxonomy" id="2762225"/>
    <lineage>
        <taxon>Bacteria</taxon>
        <taxon>Bacillati</taxon>
        <taxon>Actinomycetota</taxon>
        <taxon>Actinomycetes</taxon>
        <taxon>Micrococcales</taxon>
        <taxon>Micrococcaceae</taxon>
        <taxon>Arthrobacter</taxon>
    </lineage>
</organism>
<dbReference type="EMBL" id="JACSQD010000006">
    <property type="protein sequence ID" value="MBD7996238.1"/>
    <property type="molecule type" value="Genomic_DNA"/>
</dbReference>
<keyword evidence="5 7" id="KW-0472">Membrane</keyword>
<feature type="transmembrane region" description="Helical" evidence="7">
    <location>
        <begin position="76"/>
        <end position="94"/>
    </location>
</feature>
<dbReference type="PANTHER" id="PTHR32196:SF72">
    <property type="entry name" value="RIBOSE IMPORT PERMEASE PROTEIN RBSC"/>
    <property type="match status" value="1"/>
</dbReference>